<accession>A0A2S8FGT0</accession>
<dbReference type="EMBL" id="PUIA01000037">
    <property type="protein sequence ID" value="PQO31300.1"/>
    <property type="molecule type" value="Genomic_DNA"/>
</dbReference>
<dbReference type="OrthoDB" id="9808976at2"/>
<dbReference type="Proteomes" id="UP000240009">
    <property type="component" value="Unassembled WGS sequence"/>
</dbReference>
<dbReference type="InterPro" id="IPR038740">
    <property type="entry name" value="BioF2-like_GNAT_dom"/>
</dbReference>
<proteinExistence type="predicted"/>
<dbReference type="RefSeq" id="WP_105354020.1">
    <property type="nucleotide sequence ID" value="NZ_PUIA01000037.1"/>
</dbReference>
<organism evidence="2 3">
    <name type="scientific">Blastopirellula marina</name>
    <dbReference type="NCBI Taxonomy" id="124"/>
    <lineage>
        <taxon>Bacteria</taxon>
        <taxon>Pseudomonadati</taxon>
        <taxon>Planctomycetota</taxon>
        <taxon>Planctomycetia</taxon>
        <taxon>Pirellulales</taxon>
        <taxon>Pirellulaceae</taxon>
        <taxon>Blastopirellula</taxon>
    </lineage>
</organism>
<sequence>MATDCPSSDPVAIPGPLPIPAHSLSVSILHDVDSTSSLFVEWEHLAGQRLFLAPRWLLTWWKHYRQPGSQLQIVTVRDNNGWLIGLAPWYRRRSWWGGDEIQLLGSGEVCSDYLSVLAKPGEESLVINALADFLPRQLAKADHFFFEGLDASDTVMLHFASAMRDRQYEVKQLPQLDSYQLALPATWEEWVSQLSRSRRHRVRQLWRNQFETGKATIHIADKSTLEQGFSILVDLHQKRRNQMGQRGCFASKRFHQFLQEAAREHLESGQLRLQWIELEGRPIAVELDLEEGDTLMHYCSGIEIDCDYARPGWLGITAAIRHAIESGKATFDFLRGDEGYKSHWRGQPVPLMNLELIPPRFGAQVRSQLRGSFRLAKQQAKRILRKSAKSEQTEGHSSDEG</sequence>
<dbReference type="Gene3D" id="3.40.630.30">
    <property type="match status" value="1"/>
</dbReference>
<gene>
    <name evidence="2" type="ORF">C5Y96_13235</name>
</gene>
<dbReference type="AlphaFoldDB" id="A0A2S8FGT0"/>
<protein>
    <recommendedName>
        <fullName evidence="1">BioF2-like acetyltransferase domain-containing protein</fullName>
    </recommendedName>
</protein>
<comment type="caution">
    <text evidence="2">The sequence shown here is derived from an EMBL/GenBank/DDBJ whole genome shotgun (WGS) entry which is preliminary data.</text>
</comment>
<dbReference type="Pfam" id="PF13480">
    <property type="entry name" value="Acetyltransf_6"/>
    <property type="match status" value="1"/>
</dbReference>
<feature type="domain" description="BioF2-like acetyltransferase" evidence="1">
    <location>
        <begin position="196"/>
        <end position="342"/>
    </location>
</feature>
<name>A0A2S8FGT0_9BACT</name>
<dbReference type="InterPro" id="IPR016181">
    <property type="entry name" value="Acyl_CoA_acyltransferase"/>
</dbReference>
<evidence type="ECO:0000313" key="2">
    <source>
        <dbReference type="EMBL" id="PQO31300.1"/>
    </source>
</evidence>
<evidence type="ECO:0000259" key="1">
    <source>
        <dbReference type="Pfam" id="PF13480"/>
    </source>
</evidence>
<evidence type="ECO:0000313" key="3">
    <source>
        <dbReference type="Proteomes" id="UP000240009"/>
    </source>
</evidence>
<dbReference type="SUPFAM" id="SSF55729">
    <property type="entry name" value="Acyl-CoA N-acyltransferases (Nat)"/>
    <property type="match status" value="1"/>
</dbReference>
<reference evidence="2 3" key="1">
    <citation type="submission" date="2018-02" db="EMBL/GenBank/DDBJ databases">
        <title>Comparative genomes isolates from brazilian mangrove.</title>
        <authorList>
            <person name="Araujo J.E."/>
            <person name="Taketani R.G."/>
            <person name="Silva M.C.P."/>
            <person name="Loureco M.V."/>
            <person name="Andreote F.D."/>
        </authorList>
    </citation>
    <scope>NUCLEOTIDE SEQUENCE [LARGE SCALE GENOMIC DNA]</scope>
    <source>
        <strain evidence="2 3">HEX-2 MGV</strain>
    </source>
</reference>